<reference evidence="1" key="2">
    <citation type="journal article" date="2015" name="Data Brief">
        <title>Shoot transcriptome of the giant reed, Arundo donax.</title>
        <authorList>
            <person name="Barrero R.A."/>
            <person name="Guerrero F.D."/>
            <person name="Moolhuijzen P."/>
            <person name="Goolsby J.A."/>
            <person name="Tidwell J."/>
            <person name="Bellgard S.E."/>
            <person name="Bellgard M.I."/>
        </authorList>
    </citation>
    <scope>NUCLEOTIDE SEQUENCE</scope>
    <source>
        <tissue evidence="1">Shoot tissue taken approximately 20 cm above the soil surface</tissue>
    </source>
</reference>
<dbReference type="EMBL" id="GBRH01257390">
    <property type="protein sequence ID" value="JAD40505.1"/>
    <property type="molecule type" value="Transcribed_RNA"/>
</dbReference>
<reference evidence="1" key="1">
    <citation type="submission" date="2014-09" db="EMBL/GenBank/DDBJ databases">
        <authorList>
            <person name="Magalhaes I.L.F."/>
            <person name="Oliveira U."/>
            <person name="Santos F.R."/>
            <person name="Vidigal T.H.D.A."/>
            <person name="Brescovit A.D."/>
            <person name="Santos A.J."/>
        </authorList>
    </citation>
    <scope>NUCLEOTIDE SEQUENCE</scope>
    <source>
        <tissue evidence="1">Shoot tissue taken approximately 20 cm above the soil surface</tissue>
    </source>
</reference>
<protein>
    <submittedName>
        <fullName evidence="1">Uncharacterized protein</fullName>
    </submittedName>
</protein>
<organism evidence="1">
    <name type="scientific">Arundo donax</name>
    <name type="common">Giant reed</name>
    <name type="synonym">Donax arundinaceus</name>
    <dbReference type="NCBI Taxonomy" id="35708"/>
    <lineage>
        <taxon>Eukaryota</taxon>
        <taxon>Viridiplantae</taxon>
        <taxon>Streptophyta</taxon>
        <taxon>Embryophyta</taxon>
        <taxon>Tracheophyta</taxon>
        <taxon>Spermatophyta</taxon>
        <taxon>Magnoliopsida</taxon>
        <taxon>Liliopsida</taxon>
        <taxon>Poales</taxon>
        <taxon>Poaceae</taxon>
        <taxon>PACMAD clade</taxon>
        <taxon>Arundinoideae</taxon>
        <taxon>Arundineae</taxon>
        <taxon>Arundo</taxon>
    </lineage>
</organism>
<evidence type="ECO:0000313" key="1">
    <source>
        <dbReference type="EMBL" id="JAD40505.1"/>
    </source>
</evidence>
<proteinExistence type="predicted"/>
<name>A0A0A8ZUP5_ARUDO</name>
<accession>A0A0A8ZUP5</accession>
<sequence>MTAGTTKVKIPKLLEIILCELVSTFSVIKS</sequence>
<dbReference type="AlphaFoldDB" id="A0A0A8ZUP5"/>